<name>A0A133KF50_HEYCO</name>
<protein>
    <submittedName>
        <fullName evidence="1">Uncharacterized protein</fullName>
    </submittedName>
</protein>
<accession>A0A133KF50</accession>
<evidence type="ECO:0000313" key="2">
    <source>
        <dbReference type="Proteomes" id="UP000070376"/>
    </source>
</evidence>
<dbReference type="AlphaFoldDB" id="A0A133KF50"/>
<proteinExistence type="predicted"/>
<dbReference type="EMBL" id="LRPN01000150">
    <property type="protein sequence ID" value="KWZ78166.1"/>
    <property type="molecule type" value="Genomic_DNA"/>
</dbReference>
<reference evidence="2" key="1">
    <citation type="submission" date="2016-01" db="EMBL/GenBank/DDBJ databases">
        <authorList>
            <person name="Mitreva M."/>
            <person name="Pepin K.H."/>
            <person name="Mihindukulasuriya K.A."/>
            <person name="Fulton R."/>
            <person name="Fronick C."/>
            <person name="O'Laughlin M."/>
            <person name="Miner T."/>
            <person name="Herter B."/>
            <person name="Rosa B.A."/>
            <person name="Cordes M."/>
            <person name="Tomlinson C."/>
            <person name="Wollam A."/>
            <person name="Palsikar V.B."/>
            <person name="Mardis E.R."/>
            <person name="Wilson R.K."/>
        </authorList>
    </citation>
    <scope>NUCLEOTIDE SEQUENCE [LARGE SCALE GENOMIC DNA]</scope>
    <source>
        <strain evidence="2">GED7749B</strain>
    </source>
</reference>
<dbReference type="PATRIC" id="fig|1398.22.peg.3105"/>
<gene>
    <name evidence="1" type="ORF">HMPREF3213_03101</name>
</gene>
<evidence type="ECO:0000313" key="1">
    <source>
        <dbReference type="EMBL" id="KWZ78166.1"/>
    </source>
</evidence>
<dbReference type="Proteomes" id="UP000070376">
    <property type="component" value="Unassembled WGS sequence"/>
</dbReference>
<organism evidence="1 2">
    <name type="scientific">Heyndrickxia coagulans</name>
    <name type="common">Weizmannia coagulans</name>
    <dbReference type="NCBI Taxonomy" id="1398"/>
    <lineage>
        <taxon>Bacteria</taxon>
        <taxon>Bacillati</taxon>
        <taxon>Bacillota</taxon>
        <taxon>Bacilli</taxon>
        <taxon>Bacillales</taxon>
        <taxon>Bacillaceae</taxon>
        <taxon>Heyndrickxia</taxon>
    </lineage>
</organism>
<sequence>MRSSSHFFYKKMKNRGLNRENWGKRRLLNRGKNTTNYFSKKYIQSRGYSV</sequence>
<comment type="caution">
    <text evidence="1">The sequence shown here is derived from an EMBL/GenBank/DDBJ whole genome shotgun (WGS) entry which is preliminary data.</text>
</comment>